<accession>A0ABU0XG83</accession>
<evidence type="ECO:0000313" key="2">
    <source>
        <dbReference type="Proteomes" id="UP001230289"/>
    </source>
</evidence>
<organism evidence="1 2">
    <name type="scientific">Microbacterium capsulatum</name>
    <dbReference type="NCBI Taxonomy" id="3041921"/>
    <lineage>
        <taxon>Bacteria</taxon>
        <taxon>Bacillati</taxon>
        <taxon>Actinomycetota</taxon>
        <taxon>Actinomycetes</taxon>
        <taxon>Micrococcales</taxon>
        <taxon>Microbacteriaceae</taxon>
        <taxon>Microbacterium</taxon>
    </lineage>
</organism>
<proteinExistence type="predicted"/>
<comment type="caution">
    <text evidence="1">The sequence shown here is derived from an EMBL/GenBank/DDBJ whole genome shotgun (WGS) entry which is preliminary data.</text>
</comment>
<dbReference type="Proteomes" id="UP001230289">
    <property type="component" value="Unassembled WGS sequence"/>
</dbReference>
<evidence type="ECO:0000313" key="1">
    <source>
        <dbReference type="EMBL" id="MDQ4214071.1"/>
    </source>
</evidence>
<gene>
    <name evidence="1" type="ORF">RBR11_09090</name>
</gene>
<keyword evidence="2" id="KW-1185">Reference proteome</keyword>
<dbReference type="RefSeq" id="WP_308489005.1">
    <property type="nucleotide sequence ID" value="NZ_JAVFCB010000004.1"/>
</dbReference>
<sequence>MESDDDDTLWHNENWGFVDVPSGIPDSQIERHFGLDARTMQNNKQRSIAQVAADLTKEALTQYAYAGREPGMSVATEIVRGIINGYGAIDPGHRFEVAYALRGIVEEFVVRELSMLVMPPRNSRMTWAQAAALVGVPESSLHYRYAPRVFNPQAKA</sequence>
<dbReference type="EMBL" id="JAVFCB010000004">
    <property type="protein sequence ID" value="MDQ4214071.1"/>
    <property type="molecule type" value="Genomic_DNA"/>
</dbReference>
<name>A0ABU0XG83_9MICO</name>
<reference evidence="1 2" key="1">
    <citation type="submission" date="2023-08" db="EMBL/GenBank/DDBJ databases">
        <title>Microbacterium sp. nov., isolated from a waste landfill.</title>
        <authorList>
            <person name="Wen W."/>
        </authorList>
    </citation>
    <scope>NUCLEOTIDE SEQUENCE [LARGE SCALE GENOMIC DNA]</scope>
    <source>
        <strain evidence="1 2">ASV81</strain>
    </source>
</reference>
<protein>
    <submittedName>
        <fullName evidence="1">Uncharacterized protein</fullName>
    </submittedName>
</protein>